<dbReference type="GO" id="GO:0015171">
    <property type="term" value="F:amino acid transmembrane transporter activity"/>
    <property type="evidence" value="ECO:0007669"/>
    <property type="project" value="TreeGrafter"/>
</dbReference>
<evidence type="ECO:0000313" key="8">
    <source>
        <dbReference type="Proteomes" id="UP000199103"/>
    </source>
</evidence>
<organism evidence="7 8">
    <name type="scientific">Microlunatus soli</name>
    <dbReference type="NCBI Taxonomy" id="630515"/>
    <lineage>
        <taxon>Bacteria</taxon>
        <taxon>Bacillati</taxon>
        <taxon>Actinomycetota</taxon>
        <taxon>Actinomycetes</taxon>
        <taxon>Propionibacteriales</taxon>
        <taxon>Propionibacteriaceae</taxon>
        <taxon>Microlunatus</taxon>
    </lineage>
</organism>
<keyword evidence="2" id="KW-1003">Cell membrane</keyword>
<evidence type="ECO:0000256" key="3">
    <source>
        <dbReference type="ARBA" id="ARBA00022692"/>
    </source>
</evidence>
<dbReference type="EMBL" id="LT629772">
    <property type="protein sequence ID" value="SDS07307.1"/>
    <property type="molecule type" value="Genomic_DNA"/>
</dbReference>
<name>A0A1H1P7Y9_9ACTN</name>
<proteinExistence type="predicted"/>
<feature type="transmembrane region" description="Helical" evidence="6">
    <location>
        <begin position="78"/>
        <end position="101"/>
    </location>
</feature>
<comment type="subcellular location">
    <subcellularLocation>
        <location evidence="1">Cell membrane</location>
        <topology evidence="1">Multi-pass membrane protein</topology>
    </subcellularLocation>
</comment>
<feature type="transmembrane region" description="Helical" evidence="6">
    <location>
        <begin position="144"/>
        <end position="161"/>
    </location>
</feature>
<feature type="transmembrane region" description="Helical" evidence="6">
    <location>
        <begin position="259"/>
        <end position="277"/>
    </location>
</feature>
<dbReference type="GO" id="GO:0005886">
    <property type="term" value="C:plasma membrane"/>
    <property type="evidence" value="ECO:0007669"/>
    <property type="project" value="UniProtKB-SubCell"/>
</dbReference>
<evidence type="ECO:0000256" key="4">
    <source>
        <dbReference type="ARBA" id="ARBA00022989"/>
    </source>
</evidence>
<dbReference type="Proteomes" id="UP000199103">
    <property type="component" value="Chromosome I"/>
</dbReference>
<dbReference type="AlphaFoldDB" id="A0A1H1P7Y9"/>
<gene>
    <name evidence="7" type="ORF">SAMN04489812_0799</name>
</gene>
<keyword evidence="5 6" id="KW-0472">Membrane</keyword>
<dbReference type="PANTHER" id="PTHR30086">
    <property type="entry name" value="ARGININE EXPORTER PROTEIN ARGO"/>
    <property type="match status" value="1"/>
</dbReference>
<reference evidence="7 8" key="1">
    <citation type="submission" date="2016-10" db="EMBL/GenBank/DDBJ databases">
        <authorList>
            <person name="de Groot N.N."/>
        </authorList>
    </citation>
    <scope>NUCLEOTIDE SEQUENCE [LARGE SCALE GENOMIC DNA]</scope>
    <source>
        <strain evidence="7 8">DSM 21800</strain>
    </source>
</reference>
<protein>
    <submittedName>
        <fullName evidence="7">Threonine/homoserine/homoserine lactone efflux protein</fullName>
    </submittedName>
</protein>
<evidence type="ECO:0000256" key="1">
    <source>
        <dbReference type="ARBA" id="ARBA00004651"/>
    </source>
</evidence>
<keyword evidence="4 6" id="KW-1133">Transmembrane helix</keyword>
<evidence type="ECO:0000313" key="7">
    <source>
        <dbReference type="EMBL" id="SDS07307.1"/>
    </source>
</evidence>
<dbReference type="PANTHER" id="PTHR30086:SF20">
    <property type="entry name" value="ARGININE EXPORTER PROTEIN ARGO-RELATED"/>
    <property type="match status" value="1"/>
</dbReference>
<dbReference type="InterPro" id="IPR001123">
    <property type="entry name" value="LeuE-type"/>
</dbReference>
<feature type="transmembrane region" description="Helical" evidence="6">
    <location>
        <begin position="113"/>
        <end position="138"/>
    </location>
</feature>
<keyword evidence="8" id="KW-1185">Reference proteome</keyword>
<evidence type="ECO:0000256" key="2">
    <source>
        <dbReference type="ARBA" id="ARBA00022475"/>
    </source>
</evidence>
<sequence>MTQTLCSTKGRSDTPLLKQFVRDRSQEGLVPLFREPRFDGVRNTLGSAPVIGEGLASAGRRGPRVENGLIMGLPATSALLAFMIASLTTLLIPGPAVVYVVTRSVEYGRGGALWSVLGVETGAVVHALAAAGGVAAVLQTSPTALTVVRLLGVGYLLWLAIRQFGPSRQLIRSETCAAPRSRLSLYRDGLLVDLLNPKTALFFLAFVPQFIDPSRGSPALQSGLLGLFFVGLALICDGGYAMAASRLSVHWTSARFQLLIRRLTGTVYLALAAVAAFA</sequence>
<feature type="transmembrane region" description="Helical" evidence="6">
    <location>
        <begin position="223"/>
        <end position="247"/>
    </location>
</feature>
<accession>A0A1H1P7Y9</accession>
<keyword evidence="3 6" id="KW-0812">Transmembrane</keyword>
<dbReference type="Pfam" id="PF01810">
    <property type="entry name" value="LysE"/>
    <property type="match status" value="1"/>
</dbReference>
<evidence type="ECO:0000256" key="5">
    <source>
        <dbReference type="ARBA" id="ARBA00023136"/>
    </source>
</evidence>
<evidence type="ECO:0000256" key="6">
    <source>
        <dbReference type="SAM" id="Phobius"/>
    </source>
</evidence>